<keyword evidence="2" id="KW-1185">Reference proteome</keyword>
<accession>A0ABV1LEB6</accession>
<sequence>MTASDEINHIHHLLSTPYFKEKKNHIEKMQEEVWTDSDRMPEIIETEKIEYSDN</sequence>
<organism evidence="1 2">
    <name type="scientific">Proteus genomosp. 6</name>
    <dbReference type="NCBI Taxonomy" id="1311820"/>
    <lineage>
        <taxon>Bacteria</taxon>
        <taxon>Pseudomonadati</taxon>
        <taxon>Pseudomonadota</taxon>
        <taxon>Gammaproteobacteria</taxon>
        <taxon>Enterobacterales</taxon>
        <taxon>Morganellaceae</taxon>
        <taxon>Proteus</taxon>
    </lineage>
</organism>
<comment type="caution">
    <text evidence="1">The sequence shown here is derived from an EMBL/GenBank/DDBJ whole genome shotgun (WGS) entry which is preliminary data.</text>
</comment>
<evidence type="ECO:0000313" key="2">
    <source>
        <dbReference type="Proteomes" id="UP001436462"/>
    </source>
</evidence>
<dbReference type="Proteomes" id="UP001436462">
    <property type="component" value="Unassembled WGS sequence"/>
</dbReference>
<dbReference type="EMBL" id="JBEEWF010000020">
    <property type="protein sequence ID" value="MEQ5350099.1"/>
    <property type="molecule type" value="Genomic_DNA"/>
</dbReference>
<gene>
    <name evidence="1" type="ORF">ABN253_18185</name>
</gene>
<dbReference type="RefSeq" id="WP_196534142.1">
    <property type="nucleotide sequence ID" value="NZ_JBEEWF010000020.1"/>
</dbReference>
<protein>
    <submittedName>
        <fullName evidence="1">Uncharacterized protein</fullName>
    </submittedName>
</protein>
<proteinExistence type="predicted"/>
<reference evidence="1 2" key="1">
    <citation type="submission" date="2024-04" db="EMBL/GenBank/DDBJ databases">
        <title>Role of Flies in the Dissemination of Carbapenem-Resistant Enterobacteriaceae (CRE): An Epidemiological and Genomic Study in China.</title>
        <authorList>
            <person name="Kaichao C."/>
            <person name="Zhang R."/>
            <person name="Chen S."/>
        </authorList>
    </citation>
    <scope>NUCLEOTIDE SEQUENCE [LARGE SCALE GENOMIC DNA]</scope>
    <source>
        <strain evidence="2">fly-1011</strain>
    </source>
</reference>
<evidence type="ECO:0000313" key="1">
    <source>
        <dbReference type="EMBL" id="MEQ5350099.1"/>
    </source>
</evidence>
<name>A0ABV1LEB6_9GAMM</name>